<dbReference type="AlphaFoldDB" id="A0A5C1AP27"/>
<name>A0A5C1AP27_9BACT</name>
<dbReference type="Proteomes" id="UP000324974">
    <property type="component" value="Chromosome"/>
</dbReference>
<dbReference type="EMBL" id="CP042425">
    <property type="protein sequence ID" value="QEL19502.1"/>
    <property type="molecule type" value="Genomic_DNA"/>
</dbReference>
<gene>
    <name evidence="1" type="ORF">PX52LOC_06576</name>
</gene>
<sequence length="145" mass="15605">MAAKGGRPKTTFTQEDRDLAKELLGRLMYAGRVAGRLQEQLKVSRDVAHRLIDEARAEVVRGFQESGTANDPLAALAMFFVQVMSNEDVSYQVRVQAANGLTKLLAVDRVSSLLGGGDVEAFLTGLKGRQDAREPKAQPDGGSSS</sequence>
<keyword evidence="2" id="KW-1185">Reference proteome</keyword>
<dbReference type="KEGG" id="lrs:PX52LOC_06576"/>
<evidence type="ECO:0000313" key="2">
    <source>
        <dbReference type="Proteomes" id="UP000324974"/>
    </source>
</evidence>
<accession>A0A5C1AP27</accession>
<dbReference type="RefSeq" id="WP_149113883.1">
    <property type="nucleotide sequence ID" value="NZ_CP042425.1"/>
</dbReference>
<proteinExistence type="predicted"/>
<evidence type="ECO:0000313" key="1">
    <source>
        <dbReference type="EMBL" id="QEL19502.1"/>
    </source>
</evidence>
<protein>
    <submittedName>
        <fullName evidence="1">Uncharacterized protein</fullName>
    </submittedName>
</protein>
<organism evidence="1 2">
    <name type="scientific">Limnoglobus roseus</name>
    <dbReference type="NCBI Taxonomy" id="2598579"/>
    <lineage>
        <taxon>Bacteria</taxon>
        <taxon>Pseudomonadati</taxon>
        <taxon>Planctomycetota</taxon>
        <taxon>Planctomycetia</taxon>
        <taxon>Gemmatales</taxon>
        <taxon>Gemmataceae</taxon>
        <taxon>Limnoglobus</taxon>
    </lineage>
</organism>
<reference evidence="2" key="1">
    <citation type="submission" date="2019-08" db="EMBL/GenBank/DDBJ databases">
        <title>Limnoglobus roseus gen. nov., sp. nov., a novel freshwater planctomycete with a giant genome from the family Gemmataceae.</title>
        <authorList>
            <person name="Kulichevskaya I.S."/>
            <person name="Naumoff D.G."/>
            <person name="Miroshnikov K."/>
            <person name="Ivanova A."/>
            <person name="Philippov D.A."/>
            <person name="Hakobyan A."/>
            <person name="Rijpstra I.C."/>
            <person name="Sinninghe Damste J.S."/>
            <person name="Liesack W."/>
            <person name="Dedysh S.N."/>
        </authorList>
    </citation>
    <scope>NUCLEOTIDE SEQUENCE [LARGE SCALE GENOMIC DNA]</scope>
    <source>
        <strain evidence="2">PX52</strain>
    </source>
</reference>